<evidence type="ECO:0000313" key="1">
    <source>
        <dbReference type="EMBL" id="RIV68719.1"/>
    </source>
</evidence>
<sequence>MTISQGLVKVVFGSKENGATHFVWHRISRRKWSSLERYYGSLSNFYYAKVYSYKRLGKRKGYPIEQIGYIHWDKDGILTTTIF</sequence>
<proteinExistence type="predicted"/>
<comment type="caution">
    <text evidence="1">The sequence shown here is derived from an EMBL/GenBank/DDBJ whole genome shotgun (WGS) entry which is preliminary data.</text>
</comment>
<evidence type="ECO:0000313" key="2">
    <source>
        <dbReference type="Proteomes" id="UP000284189"/>
    </source>
</evidence>
<name>A0A418N4M5_9FLAO</name>
<organism evidence="1 2">
    <name type="scientific">Flagellimonas aequoris</name>
    <dbReference type="NCBI Taxonomy" id="2306997"/>
    <lineage>
        <taxon>Bacteria</taxon>
        <taxon>Pseudomonadati</taxon>
        <taxon>Bacteroidota</taxon>
        <taxon>Flavobacteriia</taxon>
        <taxon>Flavobacteriales</taxon>
        <taxon>Flavobacteriaceae</taxon>
        <taxon>Flagellimonas</taxon>
    </lineage>
</organism>
<reference evidence="1 2" key="1">
    <citation type="submission" date="2018-08" db="EMBL/GenBank/DDBJ databases">
        <title>Proposal of Muricauda 72 sp.nov. and Muricauda NH166 sp.nov., isolated from seawater.</title>
        <authorList>
            <person name="Cheng H."/>
            <person name="Wu Y.-H."/>
            <person name="Guo L.-L."/>
            <person name="Xu X.-W."/>
        </authorList>
    </citation>
    <scope>NUCLEOTIDE SEQUENCE [LARGE SCALE GENOMIC DNA]</scope>
    <source>
        <strain evidence="1 2">NH166</strain>
    </source>
</reference>
<dbReference type="Proteomes" id="UP000284189">
    <property type="component" value="Unassembled WGS sequence"/>
</dbReference>
<protein>
    <submittedName>
        <fullName evidence="1">Uncharacterized protein</fullName>
    </submittedName>
</protein>
<dbReference type="AlphaFoldDB" id="A0A418N4M5"/>
<gene>
    <name evidence="1" type="ORF">D2U88_16145</name>
</gene>
<dbReference type="EMBL" id="QXFJ01000030">
    <property type="protein sequence ID" value="RIV68719.1"/>
    <property type="molecule type" value="Genomic_DNA"/>
</dbReference>
<accession>A0A418N4M5</accession>